<protein>
    <submittedName>
        <fullName evidence="3">Acetylajmalan esterase-like</fullName>
    </submittedName>
</protein>
<dbReference type="PANTHER" id="PTHR22835">
    <property type="entry name" value="ZINC FINGER FYVE DOMAIN CONTAINING PROTEIN"/>
    <property type="match status" value="1"/>
</dbReference>
<dbReference type="Gene3D" id="3.40.50.1110">
    <property type="entry name" value="SGNH hydrolase"/>
    <property type="match status" value="1"/>
</dbReference>
<organism evidence="2 3">
    <name type="scientific">Juglans regia</name>
    <name type="common">English walnut</name>
    <dbReference type="NCBI Taxonomy" id="51240"/>
    <lineage>
        <taxon>Eukaryota</taxon>
        <taxon>Viridiplantae</taxon>
        <taxon>Streptophyta</taxon>
        <taxon>Embryophyta</taxon>
        <taxon>Tracheophyta</taxon>
        <taxon>Spermatophyta</taxon>
        <taxon>Magnoliopsida</taxon>
        <taxon>eudicotyledons</taxon>
        <taxon>Gunneridae</taxon>
        <taxon>Pentapetalae</taxon>
        <taxon>rosids</taxon>
        <taxon>fabids</taxon>
        <taxon>Fagales</taxon>
        <taxon>Juglandaceae</taxon>
        <taxon>Juglans</taxon>
    </lineage>
</organism>
<name>A0A6P9EVP4_JUGRE</name>
<proteinExistence type="inferred from homology"/>
<evidence type="ECO:0000256" key="1">
    <source>
        <dbReference type="ARBA" id="ARBA00008668"/>
    </source>
</evidence>
<evidence type="ECO:0000313" key="3">
    <source>
        <dbReference type="RefSeq" id="XP_035546647.1"/>
    </source>
</evidence>
<dbReference type="Proteomes" id="UP000235220">
    <property type="component" value="Chromosome 6"/>
</dbReference>
<dbReference type="InParanoid" id="A0A6P9EVP4"/>
<dbReference type="AlphaFoldDB" id="A0A6P9EVP4"/>
<reference evidence="3" key="1">
    <citation type="submission" date="2025-08" db="UniProtKB">
        <authorList>
            <consortium name="RefSeq"/>
        </authorList>
    </citation>
    <scope>IDENTIFICATION</scope>
    <source>
        <tissue evidence="3">Leaves</tissue>
    </source>
</reference>
<keyword evidence="2" id="KW-1185">Reference proteome</keyword>
<sequence>MTNAHPLMVCKFDAIYNVGDSKSDTNNLVLENSALPFARLPYGETFFKNATGRCSNGLLMIDNIVLVVGAPFLYPNLKKDVLFLPRLGENFVVVGSTSLSTNTLQKKNILFPVTNSSLDVQLDWMSSHFNAACLNDQNCVKKCNKALFMVREIEGNDYYYAFFQGKPVEEIKAMVP</sequence>
<dbReference type="KEGG" id="jre:108997895"/>
<dbReference type="InterPro" id="IPR036514">
    <property type="entry name" value="SGNH_hydro_sf"/>
</dbReference>
<dbReference type="OrthoDB" id="1600564at2759"/>
<dbReference type="RefSeq" id="XP_035546647.1">
    <property type="nucleotide sequence ID" value="XM_035690754.1"/>
</dbReference>
<gene>
    <name evidence="3" type="primary">LOC108997895</name>
</gene>
<accession>A0A6P9EVP4</accession>
<dbReference type="GeneID" id="108997895"/>
<dbReference type="PANTHER" id="PTHR22835:SF517">
    <property type="entry name" value="GDSL-LIKE LIPASE_ACYLHYDROLASE FAMILY PROTEIN, EXPRESSED"/>
    <property type="match status" value="1"/>
</dbReference>
<comment type="similarity">
    <text evidence="1">Belongs to the 'GDSL' lipolytic enzyme family.</text>
</comment>
<evidence type="ECO:0000313" key="2">
    <source>
        <dbReference type="Proteomes" id="UP000235220"/>
    </source>
</evidence>